<feature type="compositionally biased region" description="Basic and acidic residues" evidence="7">
    <location>
        <begin position="259"/>
        <end position="271"/>
    </location>
</feature>
<keyword evidence="2" id="KW-0677">Repeat</keyword>
<reference evidence="11" key="1">
    <citation type="journal article" date="2018" name="Gigascience">
        <title>Genome assembly of the Pink Ipe (Handroanthus impetiginosus, Bignoniaceae), a highly valued, ecologically keystone Neotropical timber forest tree.</title>
        <authorList>
            <person name="Silva-Junior O.B."/>
            <person name="Grattapaglia D."/>
            <person name="Novaes E."/>
            <person name="Collevatti R.G."/>
        </authorList>
    </citation>
    <scope>NUCLEOTIDE SEQUENCE [LARGE SCALE GENOMIC DNA]</scope>
    <source>
        <strain evidence="11">cv. UFG-1</strain>
    </source>
</reference>
<dbReference type="GO" id="GO:0000981">
    <property type="term" value="F:DNA-binding transcription factor activity, RNA polymerase II-specific"/>
    <property type="evidence" value="ECO:0007669"/>
    <property type="project" value="TreeGrafter"/>
</dbReference>
<dbReference type="Gene3D" id="1.10.10.60">
    <property type="entry name" value="Homeodomain-like"/>
    <property type="match status" value="3"/>
</dbReference>
<feature type="region of interest" description="Disordered" evidence="7">
    <location>
        <begin position="16"/>
        <end position="40"/>
    </location>
</feature>
<dbReference type="PROSITE" id="PS51294">
    <property type="entry name" value="HTH_MYB"/>
    <property type="match status" value="3"/>
</dbReference>
<dbReference type="Proteomes" id="UP000231279">
    <property type="component" value="Unassembled WGS sequence"/>
</dbReference>
<evidence type="ECO:0000256" key="7">
    <source>
        <dbReference type="SAM" id="MobiDB-lite"/>
    </source>
</evidence>
<evidence type="ECO:0000259" key="8">
    <source>
        <dbReference type="PROSITE" id="PS50090"/>
    </source>
</evidence>
<dbReference type="PANTHER" id="PTHR45614:SF266">
    <property type="entry name" value="TRANSCRIPTION FACTOR MYB3R-4"/>
    <property type="match status" value="1"/>
</dbReference>
<dbReference type="CDD" id="cd00167">
    <property type="entry name" value="SANT"/>
    <property type="match status" value="3"/>
</dbReference>
<comment type="subcellular location">
    <subcellularLocation>
        <location evidence="1">Nucleus</location>
    </subcellularLocation>
</comment>
<name>A0A2G9G272_9LAMI</name>
<dbReference type="FunFam" id="1.10.10.60:FF:000010">
    <property type="entry name" value="Transcriptional activator Myb isoform A"/>
    <property type="match status" value="1"/>
</dbReference>
<gene>
    <name evidence="10" type="ORF">CDL12_28511</name>
</gene>
<dbReference type="InterPro" id="IPR050560">
    <property type="entry name" value="MYB_TF"/>
</dbReference>
<dbReference type="FunFam" id="1.10.10.60:FF:000324">
    <property type="entry name" value="Transcription factor MYB3R-2"/>
    <property type="match status" value="1"/>
</dbReference>
<dbReference type="SUPFAM" id="SSF46689">
    <property type="entry name" value="Homeodomain-like"/>
    <property type="match status" value="2"/>
</dbReference>
<feature type="domain" description="HTH myb-type" evidence="9">
    <location>
        <begin position="83"/>
        <end position="138"/>
    </location>
</feature>
<feature type="domain" description="Myb-like" evidence="8">
    <location>
        <begin position="83"/>
        <end position="134"/>
    </location>
</feature>
<evidence type="ECO:0000256" key="2">
    <source>
        <dbReference type="ARBA" id="ARBA00022737"/>
    </source>
</evidence>
<evidence type="ECO:0000313" key="10">
    <source>
        <dbReference type="EMBL" id="PIM98999.1"/>
    </source>
</evidence>
<dbReference type="Pfam" id="PF00249">
    <property type="entry name" value="Myb_DNA-binding"/>
    <property type="match status" value="3"/>
</dbReference>
<feature type="domain" description="HTH myb-type" evidence="9">
    <location>
        <begin position="31"/>
        <end position="82"/>
    </location>
</feature>
<keyword evidence="3" id="KW-0805">Transcription regulation</keyword>
<dbReference type="InterPro" id="IPR009057">
    <property type="entry name" value="Homeodomain-like_sf"/>
</dbReference>
<dbReference type="InterPro" id="IPR001005">
    <property type="entry name" value="SANT/Myb"/>
</dbReference>
<protein>
    <submittedName>
        <fullName evidence="10">Transcription factor, Myb superfamily</fullName>
    </submittedName>
</protein>
<feature type="domain" description="HTH myb-type" evidence="9">
    <location>
        <begin position="139"/>
        <end position="189"/>
    </location>
</feature>
<keyword evidence="4" id="KW-0238">DNA-binding</keyword>
<evidence type="ECO:0000256" key="4">
    <source>
        <dbReference type="ARBA" id="ARBA00023125"/>
    </source>
</evidence>
<evidence type="ECO:0000256" key="6">
    <source>
        <dbReference type="ARBA" id="ARBA00023242"/>
    </source>
</evidence>
<feature type="domain" description="Myb-like" evidence="8">
    <location>
        <begin position="31"/>
        <end position="82"/>
    </location>
</feature>
<evidence type="ECO:0000256" key="5">
    <source>
        <dbReference type="ARBA" id="ARBA00023163"/>
    </source>
</evidence>
<organism evidence="10 11">
    <name type="scientific">Handroanthus impetiginosus</name>
    <dbReference type="NCBI Taxonomy" id="429701"/>
    <lineage>
        <taxon>Eukaryota</taxon>
        <taxon>Viridiplantae</taxon>
        <taxon>Streptophyta</taxon>
        <taxon>Embryophyta</taxon>
        <taxon>Tracheophyta</taxon>
        <taxon>Spermatophyta</taxon>
        <taxon>Magnoliopsida</taxon>
        <taxon>eudicotyledons</taxon>
        <taxon>Gunneridae</taxon>
        <taxon>Pentapetalae</taxon>
        <taxon>asterids</taxon>
        <taxon>lamiids</taxon>
        <taxon>Lamiales</taxon>
        <taxon>Bignoniaceae</taxon>
        <taxon>Crescentiina</taxon>
        <taxon>Tabebuia alliance</taxon>
        <taxon>Handroanthus</taxon>
    </lineage>
</organism>
<dbReference type="GO" id="GO:0000978">
    <property type="term" value="F:RNA polymerase II cis-regulatory region sequence-specific DNA binding"/>
    <property type="evidence" value="ECO:0007669"/>
    <property type="project" value="TreeGrafter"/>
</dbReference>
<feature type="region of interest" description="Disordered" evidence="7">
    <location>
        <begin position="204"/>
        <end position="281"/>
    </location>
</feature>
<keyword evidence="6" id="KW-0539">Nucleus</keyword>
<dbReference type="InterPro" id="IPR017930">
    <property type="entry name" value="Myb_dom"/>
</dbReference>
<accession>A0A2G9G272</accession>
<feature type="compositionally biased region" description="Polar residues" evidence="7">
    <location>
        <begin position="239"/>
        <end position="258"/>
    </location>
</feature>
<dbReference type="OrthoDB" id="2143914at2759"/>
<keyword evidence="11" id="KW-1185">Reference proteome</keyword>
<dbReference type="STRING" id="429701.A0A2G9G272"/>
<dbReference type="SMART" id="SM00717">
    <property type="entry name" value="SANT"/>
    <property type="match status" value="3"/>
</dbReference>
<evidence type="ECO:0000256" key="1">
    <source>
        <dbReference type="ARBA" id="ARBA00004123"/>
    </source>
</evidence>
<dbReference type="PROSITE" id="PS50090">
    <property type="entry name" value="MYB_LIKE"/>
    <property type="match status" value="3"/>
</dbReference>
<proteinExistence type="predicted"/>
<evidence type="ECO:0000256" key="3">
    <source>
        <dbReference type="ARBA" id="ARBA00023015"/>
    </source>
</evidence>
<sequence length="1012" mass="112457">MEDRFRNTLSIGARDGIHRAPRLHGRTSGPTRRSTKGQWTSEEDEILRMAVQRFQGKNWKKIAECFKDRTDVQCLHRWQKVLNPDLVKGPWSKEEDEIIIELVNKYGPKKWSTIAQHLPGRIGKQCRERWHNHLNPGINKDAWTQEEELALIRAHQIYGNKWAELTKFLPGRTDNAIKNHWNSSVKKKLDMYLASGLLSQVQGSPLVSHPNHSPAFASSKAQQSSEDDRDKAESEEASECSQGSNMANISQSTDTVINRTEHHEETCKETEESSPIPCSEDYHPAFQEVTYKLPDVPCELSEKFLEHDISLDWGTFAWKDWQVNRNELLDMSLLDLGQESSGPFMPSLTGKDNHETILSRTETYMESGASVSMENMVVDTDAPNPIANSDCKRIHSENGRDGYPAAIVIGYTGESVDSLLNNCSNYQMPSHMLGTSFTQPLPIPTQLPPADGSFMFGTNLDQYHYSSHVSAGQESIPPNTHDGFIYAKESDCSSCKDDSNAEESNEAKRSPKLVPANDFVLATLNDSQCCSPKDKYPVESDEKDSGALFYEPPRFPSLEVPFLSCDLISSDMNQEFSPLGIRQLMISSMTPFKLWDSPSRDDSPASVLKSAAKSFTGTPSILKKRHRDLVSPLSEKRCEKKLEGISKPESHSNQTNNVSRLEVMFNECIDQKVAVMSLSPKSKGNSKASCGYKENTAPACEQAKNESNESVHFSESRISQKGNVSDFDQRTEQTAVAEVKTKAMVKDTTNVAKEFSGVLVEHDTNDLVFFSPDRFGNNSDRSIGLSARALGNQYSKRTDAVSKYGAVSSETSSFTVLCSPHLHTKEGTNLVITTSMQSSSPSQKRAESSDKGIAFENNSIFVETPFKRSIESPSAWKSPWFINAFLPGARVDTDITIEDIGYFLSPGDQSYDAIGLMKQLGQQTASAFADAQEVLGDETPETLLKGKCSTNLENNYNPNSQTEHHSLSAPNFMTERRALDFSECGTPGKETGKFSSSIGFSSPSSYLLKGCR</sequence>
<feature type="compositionally biased region" description="Polar residues" evidence="7">
    <location>
        <begin position="28"/>
        <end position="40"/>
    </location>
</feature>
<evidence type="ECO:0000259" key="9">
    <source>
        <dbReference type="PROSITE" id="PS51294"/>
    </source>
</evidence>
<dbReference type="AlphaFoldDB" id="A0A2G9G272"/>
<feature type="domain" description="Myb-like" evidence="8">
    <location>
        <begin position="135"/>
        <end position="185"/>
    </location>
</feature>
<dbReference type="EMBL" id="NKXS01007896">
    <property type="protein sequence ID" value="PIM98999.1"/>
    <property type="molecule type" value="Genomic_DNA"/>
</dbReference>
<comment type="caution">
    <text evidence="10">The sequence shown here is derived from an EMBL/GenBank/DDBJ whole genome shotgun (WGS) entry which is preliminary data.</text>
</comment>
<keyword evidence="5" id="KW-0804">Transcription</keyword>
<dbReference type="FunFam" id="1.10.10.60:FF:000016">
    <property type="entry name" value="Transcriptional activator Myb isoform A"/>
    <property type="match status" value="1"/>
</dbReference>
<dbReference type="PANTHER" id="PTHR45614">
    <property type="entry name" value="MYB PROTEIN-RELATED"/>
    <property type="match status" value="1"/>
</dbReference>
<evidence type="ECO:0000313" key="11">
    <source>
        <dbReference type="Proteomes" id="UP000231279"/>
    </source>
</evidence>
<dbReference type="GO" id="GO:0005634">
    <property type="term" value="C:nucleus"/>
    <property type="evidence" value="ECO:0007669"/>
    <property type="project" value="UniProtKB-SubCell"/>
</dbReference>